<comment type="catalytic activity">
    <reaction evidence="10">
        <text>a 1,2-diacyl-sn-glycero-3-phospho-L-serine(in) = a 1,2-diacyl-sn-glycero-3-phospho-L-serine(out)</text>
        <dbReference type="Rhea" id="RHEA:38663"/>
        <dbReference type="ChEBI" id="CHEBI:57262"/>
    </reaction>
</comment>
<feature type="compositionally biased region" description="Polar residues" evidence="13">
    <location>
        <begin position="679"/>
        <end position="701"/>
    </location>
</feature>
<comment type="similarity">
    <text evidence="3">Belongs to the ATG2 family.</text>
</comment>
<evidence type="ECO:0000256" key="1">
    <source>
        <dbReference type="ARBA" id="ARBA00004406"/>
    </source>
</evidence>
<dbReference type="OrthoDB" id="18982at2759"/>
<name>A0A6G1I0J9_9PEZI</name>
<feature type="compositionally biased region" description="Polar residues" evidence="13">
    <location>
        <begin position="524"/>
        <end position="537"/>
    </location>
</feature>
<proteinExistence type="inferred from homology"/>
<dbReference type="GO" id="GO:0000045">
    <property type="term" value="P:autophagosome assembly"/>
    <property type="evidence" value="ECO:0007669"/>
    <property type="project" value="TreeGrafter"/>
</dbReference>
<feature type="compositionally biased region" description="Basic and acidic residues" evidence="13">
    <location>
        <begin position="666"/>
        <end position="676"/>
    </location>
</feature>
<evidence type="ECO:0000256" key="5">
    <source>
        <dbReference type="ARBA" id="ARBA00022448"/>
    </source>
</evidence>
<feature type="region of interest" description="Disordered" evidence="13">
    <location>
        <begin position="650"/>
        <end position="706"/>
    </location>
</feature>
<organism evidence="14 15">
    <name type="scientific">Trichodelitschia bisporula</name>
    <dbReference type="NCBI Taxonomy" id="703511"/>
    <lineage>
        <taxon>Eukaryota</taxon>
        <taxon>Fungi</taxon>
        <taxon>Dikarya</taxon>
        <taxon>Ascomycota</taxon>
        <taxon>Pezizomycotina</taxon>
        <taxon>Dothideomycetes</taxon>
        <taxon>Dothideomycetes incertae sedis</taxon>
        <taxon>Phaeotrichales</taxon>
        <taxon>Phaeotrichaceae</taxon>
        <taxon>Trichodelitschia</taxon>
    </lineage>
</organism>
<accession>A0A6G1I0J9</accession>
<reference evidence="14" key="1">
    <citation type="journal article" date="2020" name="Stud. Mycol.">
        <title>101 Dothideomycetes genomes: a test case for predicting lifestyles and emergence of pathogens.</title>
        <authorList>
            <person name="Haridas S."/>
            <person name="Albert R."/>
            <person name="Binder M."/>
            <person name="Bloem J."/>
            <person name="Labutti K."/>
            <person name="Salamov A."/>
            <person name="Andreopoulos B."/>
            <person name="Baker S."/>
            <person name="Barry K."/>
            <person name="Bills G."/>
            <person name="Bluhm B."/>
            <person name="Cannon C."/>
            <person name="Castanera R."/>
            <person name="Culley D."/>
            <person name="Daum C."/>
            <person name="Ezra D."/>
            <person name="Gonzalez J."/>
            <person name="Henrissat B."/>
            <person name="Kuo A."/>
            <person name="Liang C."/>
            <person name="Lipzen A."/>
            <person name="Lutzoni F."/>
            <person name="Magnuson J."/>
            <person name="Mondo S."/>
            <person name="Nolan M."/>
            <person name="Ohm R."/>
            <person name="Pangilinan J."/>
            <person name="Park H.-J."/>
            <person name="Ramirez L."/>
            <person name="Alfaro M."/>
            <person name="Sun H."/>
            <person name="Tritt A."/>
            <person name="Yoshinaga Y."/>
            <person name="Zwiers L.-H."/>
            <person name="Turgeon B."/>
            <person name="Goodwin S."/>
            <person name="Spatafora J."/>
            <person name="Crous P."/>
            <person name="Grigoriev I."/>
        </authorList>
    </citation>
    <scope>NUCLEOTIDE SEQUENCE</scope>
    <source>
        <strain evidence="14">CBS 262.69</strain>
    </source>
</reference>
<evidence type="ECO:0000256" key="12">
    <source>
        <dbReference type="ARBA" id="ARBA00024631"/>
    </source>
</evidence>
<dbReference type="EMBL" id="ML996692">
    <property type="protein sequence ID" value="KAF2401800.1"/>
    <property type="molecule type" value="Genomic_DNA"/>
</dbReference>
<dbReference type="GO" id="GO:0034727">
    <property type="term" value="P:piecemeal microautophagy of the nucleus"/>
    <property type="evidence" value="ECO:0007669"/>
    <property type="project" value="TreeGrafter"/>
</dbReference>
<keyword evidence="9" id="KW-0472">Membrane</keyword>
<evidence type="ECO:0000313" key="14">
    <source>
        <dbReference type="EMBL" id="KAF2401800.1"/>
    </source>
</evidence>
<dbReference type="Pfam" id="PF13329">
    <property type="entry name" value="ATG2_CAD"/>
    <property type="match status" value="1"/>
</dbReference>
<dbReference type="GO" id="GO:0032266">
    <property type="term" value="F:phosphatidylinositol-3-phosphate binding"/>
    <property type="evidence" value="ECO:0007669"/>
    <property type="project" value="TreeGrafter"/>
</dbReference>
<feature type="region of interest" description="Disordered" evidence="13">
    <location>
        <begin position="1341"/>
        <end position="1361"/>
    </location>
</feature>
<evidence type="ECO:0000256" key="6">
    <source>
        <dbReference type="ARBA" id="ARBA00022824"/>
    </source>
</evidence>
<feature type="compositionally biased region" description="Polar residues" evidence="13">
    <location>
        <begin position="736"/>
        <end position="745"/>
    </location>
</feature>
<feature type="compositionally biased region" description="Low complexity" evidence="13">
    <location>
        <begin position="327"/>
        <end position="337"/>
    </location>
</feature>
<evidence type="ECO:0000256" key="13">
    <source>
        <dbReference type="SAM" id="MobiDB-lite"/>
    </source>
</evidence>
<feature type="region of interest" description="Disordered" evidence="13">
    <location>
        <begin position="105"/>
        <end position="142"/>
    </location>
</feature>
<feature type="region of interest" description="Disordered" evidence="13">
    <location>
        <begin position="734"/>
        <end position="797"/>
    </location>
</feature>
<comment type="subcellular location">
    <subcellularLocation>
        <location evidence="1">Endoplasmic reticulum membrane</location>
        <topology evidence="1">Peripheral membrane protein</topology>
    </subcellularLocation>
    <subcellularLocation>
        <location evidence="2">Preautophagosomal structure membrane</location>
        <topology evidence="2">Peripheral membrane protein</topology>
    </subcellularLocation>
</comment>
<evidence type="ECO:0000313" key="15">
    <source>
        <dbReference type="Proteomes" id="UP000799640"/>
    </source>
</evidence>
<gene>
    <name evidence="14" type="ORF">EJ06DRAFT_361428</name>
</gene>
<comment type="catalytic activity">
    <reaction evidence="12">
        <text>a 1,2-diacyl-sn-glycero-3-phosphocholine(in) = a 1,2-diacyl-sn-glycero-3-phosphocholine(out)</text>
        <dbReference type="Rhea" id="RHEA:38571"/>
        <dbReference type="ChEBI" id="CHEBI:57643"/>
    </reaction>
</comment>
<feature type="compositionally biased region" description="Polar residues" evidence="13">
    <location>
        <begin position="1344"/>
        <end position="1361"/>
    </location>
</feature>
<feature type="region of interest" description="Disordered" evidence="13">
    <location>
        <begin position="2076"/>
        <end position="2097"/>
    </location>
</feature>
<evidence type="ECO:0000256" key="8">
    <source>
        <dbReference type="ARBA" id="ARBA00023055"/>
    </source>
</evidence>
<evidence type="ECO:0000256" key="2">
    <source>
        <dbReference type="ARBA" id="ARBA00004623"/>
    </source>
</evidence>
<dbReference type="Proteomes" id="UP000799640">
    <property type="component" value="Unassembled WGS sequence"/>
</dbReference>
<dbReference type="GO" id="GO:0061709">
    <property type="term" value="P:reticulophagy"/>
    <property type="evidence" value="ECO:0007669"/>
    <property type="project" value="TreeGrafter"/>
</dbReference>
<dbReference type="PANTHER" id="PTHR13190:SF1">
    <property type="entry name" value="AUTOPHAGY-RELATED 2, ISOFORM A"/>
    <property type="match status" value="1"/>
</dbReference>
<keyword evidence="5" id="KW-0813">Transport</keyword>
<dbReference type="GO" id="GO:0005789">
    <property type="term" value="C:endoplasmic reticulum membrane"/>
    <property type="evidence" value="ECO:0007669"/>
    <property type="project" value="UniProtKB-SubCell"/>
</dbReference>
<feature type="region of interest" description="Disordered" evidence="13">
    <location>
        <begin position="626"/>
        <end position="645"/>
    </location>
</feature>
<dbReference type="GO" id="GO:0034045">
    <property type="term" value="C:phagophore assembly site membrane"/>
    <property type="evidence" value="ECO:0007669"/>
    <property type="project" value="UniProtKB-SubCell"/>
</dbReference>
<evidence type="ECO:0000256" key="10">
    <source>
        <dbReference type="ARBA" id="ARBA00024479"/>
    </source>
</evidence>
<protein>
    <recommendedName>
        <fullName evidence="4">Autophagy-related protein 2</fullName>
    </recommendedName>
</protein>
<feature type="compositionally biased region" description="Basic and acidic residues" evidence="13">
    <location>
        <begin position="842"/>
        <end position="854"/>
    </location>
</feature>
<keyword evidence="8" id="KW-0445">Lipid transport</keyword>
<dbReference type="GO" id="GO:0061723">
    <property type="term" value="P:glycophagy"/>
    <property type="evidence" value="ECO:0007669"/>
    <property type="project" value="TreeGrafter"/>
</dbReference>
<evidence type="ECO:0000256" key="7">
    <source>
        <dbReference type="ARBA" id="ARBA00023006"/>
    </source>
</evidence>
<feature type="compositionally biased region" description="Polar residues" evidence="13">
    <location>
        <begin position="356"/>
        <end position="368"/>
    </location>
</feature>
<feature type="region of interest" description="Disordered" evidence="13">
    <location>
        <begin position="272"/>
        <end position="292"/>
    </location>
</feature>
<dbReference type="GO" id="GO:0006869">
    <property type="term" value="P:lipid transport"/>
    <property type="evidence" value="ECO:0007669"/>
    <property type="project" value="UniProtKB-KW"/>
</dbReference>
<feature type="compositionally biased region" description="Basic and acidic residues" evidence="13">
    <location>
        <begin position="105"/>
        <end position="128"/>
    </location>
</feature>
<sequence length="2244" mass="244916">MAFFIPSSIQKRLLRYALSRLELLDTDTLDLEQLDIAWGRRSSVELRDIKLHIKKISHVLHLPDTLQPTEGRILLLRVTVPADLHASGIVVEIKGVEIRARLAQEASSKDSAEPPNKFKPDAQPEQKARRGSVSFGVGDEQDDVHLPTTREVAQSFLKEEPVEERIELEEAMRAHISEADYPDTLSESSEEEEEYGTGTGLSLPTFLANFLKGIADRLEVSVGDVRISLDAELPRELTPMETPTTGVFHASIGIHVENVGIEGLTARIHTLPSALTTDEGPEQPERSRPDRRRLCLQNIQARLETDELLLPNEVKASAPVSAPPSPVAESLSAAPSSQEALPGFPHRFPSQADPRASSSTTPLQQEPEIQSVILAGKVISGSPPREDPRYEDYDEQVPGSPTSPIPDQDRFADASDEEDIDDDSLGAGDEGSDSPSVQAMSQSVFLGRDLSPTRGMTGSRDINEDQLYDSPSASLLLGATAQDPEEVDEARLEIPVRPRLLASSDTVPSARLAGTSSDHEADQLSHSAPMTIATVSARQRPPEEQSPPLLEDDPLDESLHLSRFVSSSSHRSSETSSPARSEVEDLSQSRIFTHEEAESMYLSAMAEIPGESSHYNIPGGWNAGSVSSNGTDPRPQSPVASATGAASTILEPGCETPRAGTPVVQHRSEASPEPEARSAPQSQVGDNADVDQSGQSDTGASPTPPSYALQLLTIDEISLWLPWAGSAHYPSVKPEPTTNVHTHSPSGAVDRSAYGDMPGAFSQHFSSSSGRRRSSPHPRFAGSSPHSAGKSASVNPTPPALELDVELGHIHGQIDFSTGRILFQVFRQLLASLSGSPNHESPVAEERNTSEDGKQTHRLAMEELSISFVDRMPVIDTPLNDDGPNQRHEALTSNVLFELKLTRLAASFSKSPESTHANLNICKFSFGFSDEPIISFDAGAGVRLSAKDVHPEQAGDVSITFRDDASRRSELHLETLPVVVSLNMPKLDEQLSSFGGLSGVLDLSSSVASNSTVLAPTPPPPAPTEARIPGKSVRFETGRSSVSAPSASLSPIKINARIAGLHFGLHGRACGVALKSSAMKLVVREKFASVQIDQLKLRGPHLQNQSSRATPVLVDVSNTKIIFLQSPEESDLTDLVSLITPSRDKYEDDDDILLDTLLRQRKKGSLLRVTVANVAVRVNDIQEAQGFQLLADEIAKISSVTKYLPEDDRPGILTLAAVETVEARLKVNEAIGSISLTCHRPRIAHVGLPALLAVELGEISARRHREELVTSLLHLQPADRLPMIMARLIGDEMEPKIKVKLFNVKAEYRVSTIMAAMGLSIGATTEDLAASMVSSVATLRGPPSTGTLARQTSGSSAISRSSPTPLHIDLLLRDCAIGLNPDKHPGKAILLFSNAHLATNVAKDPLHAKFEIRKASMLVIDDVDNLDVTIEPALRPRSSESTSPAATDLGHQGFKSVATISSADIVAKVTDGPSGNPQAVVNVTDRLCVLETCADSTRTMIDIMNGLAPPMPPRDEEQYRTNVVPIEDMMASFNAGNSMDEDDEPHSLDMDDEETDHLLEDLPSNMDFVGSFYDPEGEYAREDNDLRSVAGSRLSIASTATPKKKLYFSDSLQEIFECTDIPISKDPAEDYLEIFNPKGAARCWDSKSNQYGIVYQSQIAECPVQLHLTVTNFIWNLYDGYDWFKTRDAITRAVEDVQARVEQRRKERQAYPRDDEDEESEIGDFLFQSIWIAVPPNRDERDLRRQINRDVDDLTSETGTVLSSADTRITGRPPFPRRKSRSLKLDRSKRQKVSFELRNVTADVIALPPDTGETQCSITLRVHDLEIFDHVPTSTWKKFATYMHDAGERQMDKPMIRIEIINVKPIPELAASELVIKVNVLPLRLHVDQDALDFMTRFFEFKDENMESPESTGPPPFIQRLEVQDVQLKLDYKPKKVDYAGLRSGHTSEFMNFFILDGANILLKRAIIYGIPGFDRIHKILNDIWMPDVTHKQLPEVLSGLASVRPVVNVGSGVRDLVVVPMREYRKDGRLIRSIQKGAVSFARTTTSELARLGAKVAIGTQNVLQGAEEFLSPVHQSRRHSNDDWEDELSSSPGLDETRAVSSYADQPLNVVTGLRSAFHGIERDILLTRNAIIAVGGEVRDSSSAGGVARAVGRHAPTIILQPAIGATRAIGTALLGAGNTLDRDSRRKIEDVSGGTLYPPLGTVTNSACRNTSDISGLHPLLSDSWQPELPVPSRHDSRRH</sequence>
<keyword evidence="6" id="KW-0256">Endoplasmic reticulum</keyword>
<evidence type="ECO:0000256" key="3">
    <source>
        <dbReference type="ARBA" id="ARBA00009714"/>
    </source>
</evidence>
<feature type="region of interest" description="Disordered" evidence="13">
    <location>
        <begin position="834"/>
        <end position="854"/>
    </location>
</feature>
<feature type="region of interest" description="Disordered" evidence="13">
    <location>
        <begin position="318"/>
        <end position="589"/>
    </location>
</feature>
<evidence type="ECO:0000256" key="11">
    <source>
        <dbReference type="ARBA" id="ARBA00024615"/>
    </source>
</evidence>
<dbReference type="InterPro" id="IPR026849">
    <property type="entry name" value="ATG2"/>
</dbReference>
<dbReference type="GO" id="GO:0000422">
    <property type="term" value="P:autophagy of mitochondrion"/>
    <property type="evidence" value="ECO:0007669"/>
    <property type="project" value="TreeGrafter"/>
</dbReference>
<feature type="region of interest" description="Disordered" evidence="13">
    <location>
        <begin position="2223"/>
        <end position="2244"/>
    </location>
</feature>
<dbReference type="PANTHER" id="PTHR13190">
    <property type="entry name" value="AUTOPHAGY-RELATED 2, ISOFORM A"/>
    <property type="match status" value="1"/>
</dbReference>
<comment type="catalytic activity">
    <reaction evidence="11">
        <text>a 1,2-diacyl-sn-glycero-3-phosphoethanolamine(in) = a 1,2-diacyl-sn-glycero-3-phosphoethanolamine(out)</text>
        <dbReference type="Rhea" id="RHEA:38895"/>
        <dbReference type="ChEBI" id="CHEBI:64612"/>
    </reaction>
</comment>
<evidence type="ECO:0000256" key="9">
    <source>
        <dbReference type="ARBA" id="ARBA00023136"/>
    </source>
</evidence>
<keyword evidence="7" id="KW-0072">Autophagy</keyword>
<feature type="compositionally biased region" description="Polar residues" evidence="13">
    <location>
        <begin position="433"/>
        <end position="444"/>
    </location>
</feature>
<feature type="compositionally biased region" description="Low complexity" evidence="13">
    <location>
        <begin position="561"/>
        <end position="580"/>
    </location>
</feature>
<dbReference type="GO" id="GO:0061908">
    <property type="term" value="C:phagophore"/>
    <property type="evidence" value="ECO:0007669"/>
    <property type="project" value="TreeGrafter"/>
</dbReference>
<feature type="compositionally biased region" description="Acidic residues" evidence="13">
    <location>
        <begin position="414"/>
        <end position="424"/>
    </location>
</feature>
<dbReference type="GO" id="GO:0043495">
    <property type="term" value="F:protein-membrane adaptor activity"/>
    <property type="evidence" value="ECO:0007669"/>
    <property type="project" value="TreeGrafter"/>
</dbReference>
<keyword evidence="15" id="KW-1185">Reference proteome</keyword>
<feature type="compositionally biased region" description="Polar residues" evidence="13">
    <location>
        <begin position="784"/>
        <end position="795"/>
    </location>
</feature>
<evidence type="ECO:0000256" key="4">
    <source>
        <dbReference type="ARBA" id="ARBA00018070"/>
    </source>
</evidence>